<feature type="transmembrane region" description="Helical" evidence="1">
    <location>
        <begin position="41"/>
        <end position="59"/>
    </location>
</feature>
<evidence type="ECO:0000313" key="2">
    <source>
        <dbReference type="EMBL" id="OMI07068.1"/>
    </source>
</evidence>
<dbReference type="Proteomes" id="UP000187367">
    <property type="component" value="Unassembled WGS sequence"/>
</dbReference>
<keyword evidence="1" id="KW-0472">Membrane</keyword>
<dbReference type="EMBL" id="MTJL01000011">
    <property type="protein sequence ID" value="OMI07068.1"/>
    <property type="molecule type" value="Genomic_DNA"/>
</dbReference>
<gene>
    <name evidence="2" type="ORF">BW143_07705</name>
</gene>
<keyword evidence="1" id="KW-1133">Transmembrane helix</keyword>
<evidence type="ECO:0008006" key="4">
    <source>
        <dbReference type="Google" id="ProtNLM"/>
    </source>
</evidence>
<sequence>MRDHQKAEQERKIGMEGFVHLLSLIFISIFIMTAYEIPSNLLLIILFFIGSGYYSFRLVSKGLLRKKRGLGLKAVFPTFIVWMMLSFLLGEISYPFTLKGLLNQILMFILFFAPFCFIFNFAFKLSNIQEKKQ</sequence>
<feature type="transmembrane region" description="Helical" evidence="1">
    <location>
        <begin position="101"/>
        <end position="123"/>
    </location>
</feature>
<accession>A0A1R1S1Y1</accession>
<keyword evidence="3" id="KW-1185">Reference proteome</keyword>
<accession>A0A1R1QR03</accession>
<dbReference type="RefSeq" id="WP_076760002.1">
    <property type="nucleotide sequence ID" value="NZ_JARMMI010000003.1"/>
</dbReference>
<proteinExistence type="predicted"/>
<name>A0A1R1S1Y1_9BACI</name>
<evidence type="ECO:0000256" key="1">
    <source>
        <dbReference type="SAM" id="Phobius"/>
    </source>
</evidence>
<keyword evidence="1" id="KW-0812">Transmembrane</keyword>
<dbReference type="AlphaFoldDB" id="A0A1R1S1Y1"/>
<feature type="transmembrane region" description="Helical" evidence="1">
    <location>
        <begin position="12"/>
        <end position="35"/>
    </location>
</feature>
<feature type="transmembrane region" description="Helical" evidence="1">
    <location>
        <begin position="71"/>
        <end position="89"/>
    </location>
</feature>
<evidence type="ECO:0000313" key="3">
    <source>
        <dbReference type="Proteomes" id="UP000187367"/>
    </source>
</evidence>
<protein>
    <recommendedName>
        <fullName evidence="4">Permease</fullName>
    </recommendedName>
</protein>
<organism evidence="2 3">
    <name type="scientific">Bacillus swezeyi</name>
    <dbReference type="NCBI Taxonomy" id="1925020"/>
    <lineage>
        <taxon>Bacteria</taxon>
        <taxon>Bacillati</taxon>
        <taxon>Bacillota</taxon>
        <taxon>Bacilli</taxon>
        <taxon>Bacillales</taxon>
        <taxon>Bacillaceae</taxon>
        <taxon>Bacillus</taxon>
    </lineage>
</organism>
<reference evidence="2 3" key="1">
    <citation type="submission" date="2017-01" db="EMBL/GenBank/DDBJ databases">
        <title>Bacillus phylogenomics.</title>
        <authorList>
            <person name="Dunlap C."/>
        </authorList>
    </citation>
    <scope>NUCLEOTIDE SEQUENCE [LARGE SCALE GENOMIC DNA]</scope>
    <source>
        <strain evidence="2 3">NRRL B-41282</strain>
    </source>
</reference>
<comment type="caution">
    <text evidence="2">The sequence shown here is derived from an EMBL/GenBank/DDBJ whole genome shotgun (WGS) entry which is preliminary data.</text>
</comment>